<accession>A0A085ZAN3</accession>
<evidence type="ECO:0000256" key="2">
    <source>
        <dbReference type="SAM" id="SignalP"/>
    </source>
</evidence>
<dbReference type="Proteomes" id="UP000028703">
    <property type="component" value="Unassembled WGS sequence"/>
</dbReference>
<keyword evidence="2" id="KW-0732">Signal</keyword>
<reference evidence="3 4" key="1">
    <citation type="submission" date="2014-07" db="EMBL/GenBank/DDBJ databases">
        <title>Genome of Chryseobacterium luteum DSM 18605.</title>
        <authorList>
            <person name="Stropko S.J."/>
            <person name="Pipes S.E."/>
            <person name="Newman J.D."/>
        </authorList>
    </citation>
    <scope>NUCLEOTIDE SEQUENCE [LARGE SCALE GENOMIC DNA]</scope>
    <source>
        <strain evidence="3 4">DSM 18605</strain>
    </source>
</reference>
<organism evidence="3 4">
    <name type="scientific">Chryseobacterium luteum</name>
    <dbReference type="NCBI Taxonomy" id="421531"/>
    <lineage>
        <taxon>Bacteria</taxon>
        <taxon>Pseudomonadati</taxon>
        <taxon>Bacteroidota</taxon>
        <taxon>Flavobacteriia</taxon>
        <taxon>Flavobacteriales</taxon>
        <taxon>Weeksellaceae</taxon>
        <taxon>Chryseobacterium group</taxon>
        <taxon>Chryseobacterium</taxon>
    </lineage>
</organism>
<dbReference type="eggNOG" id="ENOG5032Y7Q">
    <property type="taxonomic scope" value="Bacteria"/>
</dbReference>
<feature type="signal peptide" evidence="2">
    <location>
        <begin position="1"/>
        <end position="17"/>
    </location>
</feature>
<evidence type="ECO:0008006" key="5">
    <source>
        <dbReference type="Google" id="ProtNLM"/>
    </source>
</evidence>
<proteinExistence type="predicted"/>
<dbReference type="RefSeq" id="WP_034706881.1">
    <property type="nucleotide sequence ID" value="NZ_JPRO01000017.1"/>
</dbReference>
<dbReference type="STRING" id="421531.IX38_17545"/>
<dbReference type="OrthoDB" id="1440774at2"/>
<dbReference type="AlphaFoldDB" id="A0A085ZAN3"/>
<evidence type="ECO:0000313" key="4">
    <source>
        <dbReference type="Proteomes" id="UP000028703"/>
    </source>
</evidence>
<comment type="caution">
    <text evidence="3">The sequence shown here is derived from an EMBL/GenBank/DDBJ whole genome shotgun (WGS) entry which is preliminary data.</text>
</comment>
<gene>
    <name evidence="3" type="ORF">IX38_17545</name>
</gene>
<dbReference type="Pfam" id="PF09697">
    <property type="entry name" value="Porph_ging"/>
    <property type="match status" value="1"/>
</dbReference>
<dbReference type="EMBL" id="JPRO01000017">
    <property type="protein sequence ID" value="KFF01497.1"/>
    <property type="molecule type" value="Genomic_DNA"/>
</dbReference>
<dbReference type="InterPro" id="IPR005901">
    <property type="entry name" value="GLPGLI"/>
</dbReference>
<dbReference type="NCBIfam" id="TIGR01200">
    <property type="entry name" value="GLPGLI"/>
    <property type="match status" value="1"/>
</dbReference>
<keyword evidence="4" id="KW-1185">Reference proteome</keyword>
<evidence type="ECO:0000256" key="1">
    <source>
        <dbReference type="SAM" id="MobiDB-lite"/>
    </source>
</evidence>
<protein>
    <recommendedName>
        <fullName evidence="5">GLPGLI family protein</fullName>
    </recommendedName>
</protein>
<name>A0A085ZAN3_9FLAO</name>
<evidence type="ECO:0000313" key="3">
    <source>
        <dbReference type="EMBL" id="KFF01497.1"/>
    </source>
</evidence>
<feature type="region of interest" description="Disordered" evidence="1">
    <location>
        <begin position="282"/>
        <end position="301"/>
    </location>
</feature>
<sequence length="301" mass="34349">MKNKVLFFLLLGILAGAQTNRFFYEYKFIPDSGNKEDVKKEMMLLDINKNGSAYYSHDKFVADSTSNADLMKQISSGSGSLNINKREKPGQVSYKVTKSYPDFSTYLFTNISTDRYKIKEDKKPEWKILPDKQKIGEYNTQKAVTSYGGREWTAWFSSDIPFQDGPYKFYGLPGLVVKIEDATGSHIMTLVGNKKINSPAEDKESALPENIRIPGLGGKEFEITKDQYKKAWKAYINDPTKNMREMMMKNGGESNTKVAFKMKTADGKELSDPNQVFREMEKRVKESLQKNNNPIEPDLLK</sequence>
<feature type="chain" id="PRO_5001800923" description="GLPGLI family protein" evidence="2">
    <location>
        <begin position="18"/>
        <end position="301"/>
    </location>
</feature>